<gene>
    <name evidence="1" type="ORF">HD597_000353</name>
</gene>
<comment type="caution">
    <text evidence="1">The sequence shown here is derived from an EMBL/GenBank/DDBJ whole genome shotgun (WGS) entry which is preliminary data.</text>
</comment>
<organism evidence="1 2">
    <name type="scientific">Nonomuraea thailandensis</name>
    <dbReference type="NCBI Taxonomy" id="1188745"/>
    <lineage>
        <taxon>Bacteria</taxon>
        <taxon>Bacillati</taxon>
        <taxon>Actinomycetota</taxon>
        <taxon>Actinomycetes</taxon>
        <taxon>Streptosporangiales</taxon>
        <taxon>Streptosporangiaceae</taxon>
        <taxon>Nonomuraea</taxon>
    </lineage>
</organism>
<sequence length="103" mass="11922">MMTTNLARQPLQQEQPAIGLDLPAWSEWLQQQLRTPWRTQEWDPNAWMFTADPDHPQTAMRACPTAACRNVIKGSRQRSFCQPCQKATFFWPETFTPRCGDPA</sequence>
<name>A0A9X2JY13_9ACTN</name>
<dbReference type="EMBL" id="JAMZEB010000001">
    <property type="protein sequence ID" value="MCP2353333.1"/>
    <property type="molecule type" value="Genomic_DNA"/>
</dbReference>
<keyword evidence="2" id="KW-1185">Reference proteome</keyword>
<proteinExistence type="predicted"/>
<dbReference type="Proteomes" id="UP001139648">
    <property type="component" value="Unassembled WGS sequence"/>
</dbReference>
<evidence type="ECO:0000313" key="1">
    <source>
        <dbReference type="EMBL" id="MCP2353333.1"/>
    </source>
</evidence>
<dbReference type="AlphaFoldDB" id="A0A9X2JY13"/>
<accession>A0A9X2JY13</accession>
<protein>
    <submittedName>
        <fullName evidence="1">Uncharacterized protein</fullName>
    </submittedName>
</protein>
<reference evidence="1" key="1">
    <citation type="submission" date="2022-06" db="EMBL/GenBank/DDBJ databases">
        <title>Sequencing the genomes of 1000 actinobacteria strains.</title>
        <authorList>
            <person name="Klenk H.-P."/>
        </authorList>
    </citation>
    <scope>NUCLEOTIDE SEQUENCE</scope>
    <source>
        <strain evidence="1">DSM 46694</strain>
    </source>
</reference>
<evidence type="ECO:0000313" key="2">
    <source>
        <dbReference type="Proteomes" id="UP001139648"/>
    </source>
</evidence>